<gene>
    <name evidence="10" type="ORF">DAY19_12600</name>
</gene>
<dbReference type="Pfam" id="PF00478">
    <property type="entry name" value="IMPDH"/>
    <property type="match status" value="1"/>
</dbReference>
<comment type="similarity">
    <text evidence="2">Belongs to the IMPDH/GMPR family.</text>
</comment>
<feature type="domain" description="IMP dehydrogenase/GMP reductase" evidence="9">
    <location>
        <begin position="16"/>
        <end position="350"/>
    </location>
</feature>
<keyword evidence="11" id="KW-1185">Reference proteome</keyword>
<dbReference type="Gene3D" id="3.20.20.70">
    <property type="entry name" value="Aldolase class I"/>
    <property type="match status" value="1"/>
</dbReference>
<dbReference type="PROSITE" id="PS00487">
    <property type="entry name" value="IMP_DH_GMP_RED"/>
    <property type="match status" value="1"/>
</dbReference>
<evidence type="ECO:0000259" key="9">
    <source>
        <dbReference type="Pfam" id="PF00478"/>
    </source>
</evidence>
<keyword evidence="5" id="KW-0630">Potassium</keyword>
<comment type="cofactor">
    <cofactor evidence="1">
        <name>K(+)</name>
        <dbReference type="ChEBI" id="CHEBI:29103"/>
    </cofactor>
</comment>
<comment type="catalytic activity">
    <reaction evidence="8">
        <text>IMP + NAD(+) + H2O = XMP + NADH + H(+)</text>
        <dbReference type="Rhea" id="RHEA:11708"/>
        <dbReference type="ChEBI" id="CHEBI:15377"/>
        <dbReference type="ChEBI" id="CHEBI:15378"/>
        <dbReference type="ChEBI" id="CHEBI:57464"/>
        <dbReference type="ChEBI" id="CHEBI:57540"/>
        <dbReference type="ChEBI" id="CHEBI:57945"/>
        <dbReference type="ChEBI" id="CHEBI:58053"/>
        <dbReference type="EC" id="1.1.1.205"/>
    </reaction>
</comment>
<evidence type="ECO:0000313" key="10">
    <source>
        <dbReference type="EMBL" id="RZF20819.1"/>
    </source>
</evidence>
<dbReference type="InterPro" id="IPR001093">
    <property type="entry name" value="IMP_DH_GMPRt"/>
</dbReference>
<name>A0ABY0ICY3_9BACT</name>
<evidence type="ECO:0000313" key="11">
    <source>
        <dbReference type="Proteomes" id="UP000443582"/>
    </source>
</evidence>
<dbReference type="EMBL" id="QDKL01000003">
    <property type="protein sequence ID" value="RZF20819.1"/>
    <property type="molecule type" value="Genomic_DNA"/>
</dbReference>
<dbReference type="PANTHER" id="PTHR11911:SF111">
    <property type="entry name" value="INOSINE-5'-MONOPHOSPHATE DEHYDROGENASE"/>
    <property type="match status" value="1"/>
</dbReference>
<keyword evidence="7" id="KW-0520">NAD</keyword>
<dbReference type="SMART" id="SM01240">
    <property type="entry name" value="IMPDH"/>
    <property type="match status" value="1"/>
</dbReference>
<keyword evidence="4" id="KW-0658">Purine biosynthesis</keyword>
<reference evidence="11" key="1">
    <citation type="journal article" date="2019" name="Int. J. Syst. Evol. Microbiol.">
        <title>Halobacteriovorax valvorus sp. nov., a novel prokaryotic predator isolated from coastal seawater of China.</title>
        <authorList>
            <person name="Chen M.-X."/>
        </authorList>
    </citation>
    <scope>NUCLEOTIDE SEQUENCE [LARGE SCALE GENOMIC DNA]</scope>
    <source>
        <strain evidence="11">BL9</strain>
    </source>
</reference>
<evidence type="ECO:0000256" key="2">
    <source>
        <dbReference type="ARBA" id="ARBA00005502"/>
    </source>
</evidence>
<dbReference type="Proteomes" id="UP000443582">
    <property type="component" value="Unassembled WGS sequence"/>
</dbReference>
<evidence type="ECO:0000256" key="1">
    <source>
        <dbReference type="ARBA" id="ARBA00001958"/>
    </source>
</evidence>
<comment type="caution">
    <text evidence="10">The sequence shown here is derived from an EMBL/GenBank/DDBJ whole genome shotgun (WGS) entry which is preliminary data.</text>
</comment>
<keyword evidence="6" id="KW-0560">Oxidoreductase</keyword>
<accession>A0ABY0ICY3</accession>
<evidence type="ECO:0000256" key="7">
    <source>
        <dbReference type="ARBA" id="ARBA00023027"/>
    </source>
</evidence>
<evidence type="ECO:0000256" key="4">
    <source>
        <dbReference type="ARBA" id="ARBA00022755"/>
    </source>
</evidence>
<evidence type="ECO:0000256" key="6">
    <source>
        <dbReference type="ARBA" id="ARBA00023002"/>
    </source>
</evidence>
<dbReference type="PANTHER" id="PTHR11911">
    <property type="entry name" value="INOSINE-5-MONOPHOSPHATE DEHYDROGENASE RELATED"/>
    <property type="match status" value="1"/>
</dbReference>
<evidence type="ECO:0000256" key="5">
    <source>
        <dbReference type="ARBA" id="ARBA00022958"/>
    </source>
</evidence>
<keyword evidence="3" id="KW-0332">GMP biosynthesis</keyword>
<evidence type="ECO:0000256" key="8">
    <source>
        <dbReference type="ARBA" id="ARBA00048028"/>
    </source>
</evidence>
<proteinExistence type="inferred from homology"/>
<organism evidence="10 11">
    <name type="scientific">Halobacteriovorax vibrionivorans</name>
    <dbReference type="NCBI Taxonomy" id="2152716"/>
    <lineage>
        <taxon>Bacteria</taxon>
        <taxon>Pseudomonadati</taxon>
        <taxon>Bdellovibrionota</taxon>
        <taxon>Bacteriovoracia</taxon>
        <taxon>Bacteriovoracales</taxon>
        <taxon>Halobacteriovoraceae</taxon>
        <taxon>Halobacteriovorax</taxon>
    </lineage>
</organism>
<dbReference type="InterPro" id="IPR005990">
    <property type="entry name" value="IMP_DH"/>
</dbReference>
<evidence type="ECO:0000256" key="3">
    <source>
        <dbReference type="ARBA" id="ARBA00022749"/>
    </source>
</evidence>
<dbReference type="RefSeq" id="WP_115363011.1">
    <property type="nucleotide sequence ID" value="NZ_QDKL01000003.1"/>
</dbReference>
<dbReference type="CDD" id="cd00381">
    <property type="entry name" value="IMPDH"/>
    <property type="match status" value="1"/>
</dbReference>
<sequence>MDLTFKANGILSRGKGLTFDDVLLIPRYSEISSRRHTNLKTKITKNHSIDIPIIAANMDTVTGPEMAMEMGRLGGVGILHRFMSPEQQVEDVKAIQKYFKEHSISLPIAASVGVKDEGKKRADLLAELGVEILTVDIAHGDSIMMMEVLEYIKKNYPSIDVIAGNVATPDGVKRMIDKGADAVKVGIGPGSMCTTRIITGHGVPQLTAVAMCVAEAQRAGIPVIADGGLKNSGDMVKALCAGANSCMAGSLLSGALETPGEVKGGMKEYRGMASKAAQVSWRGELPKGMAAEGVDTMIPCKGPVENIINELTGGIRSGMTYLGVDQLDQMSEAGLFMEMSSSGMAESKPHGKQ</sequence>
<dbReference type="SUPFAM" id="SSF51412">
    <property type="entry name" value="Inosine monophosphate dehydrogenase (IMPDH)"/>
    <property type="match status" value="1"/>
</dbReference>
<dbReference type="InterPro" id="IPR015875">
    <property type="entry name" value="IMP_DH/GMP_Rdtase_CS"/>
</dbReference>
<protein>
    <submittedName>
        <fullName evidence="10">Guanosine monophosphate reductase</fullName>
    </submittedName>
</protein>
<dbReference type="InterPro" id="IPR013785">
    <property type="entry name" value="Aldolase_TIM"/>
</dbReference>